<dbReference type="Gene3D" id="3.40.50.410">
    <property type="entry name" value="von Willebrand factor, type A domain"/>
    <property type="match status" value="1"/>
</dbReference>
<dbReference type="EMBL" id="OV696688">
    <property type="protein sequence ID" value="CAH1256703.1"/>
    <property type="molecule type" value="Genomic_DNA"/>
</dbReference>
<evidence type="ECO:0000259" key="2">
    <source>
        <dbReference type="PROSITE" id="PS50234"/>
    </source>
</evidence>
<gene>
    <name evidence="3" type="primary">FCGBP</name>
    <name evidence="3" type="ORF">BLAG_LOCUS14882</name>
</gene>
<feature type="chain" id="PRO_5035447297" evidence="1">
    <location>
        <begin position="21"/>
        <end position="662"/>
    </location>
</feature>
<dbReference type="CDD" id="cd01450">
    <property type="entry name" value="vWFA_subfamily_ECM"/>
    <property type="match status" value="1"/>
</dbReference>
<sequence length="662" mass="70648">MWTVMISTFLLTISAGGATAQDNKGTEFILTFPENLQRHQHDPTLFITTQSLTGATVTITLPSTGFTTTVTEVDVDRVAVELRGSVKSYKAIHVTSDVEIIIYGVFAEWASSDAYLALPTDVLGTEYFVPSATTNPGYPSEFAVVGVHDGTTVTITPTQSVTFEGNTYAAGDTFLVELERFGTLQVQSAQDLTGSKITANKPVTVLSGSMFAVVGNGQSGSGDYLVEMIPPVDTWGKEFVTAPLTIRTAGDLFRVVAARDNTQITVTNRNPRTLNAGEFWEFEAGSNEYLHVTSSEPVLLVQYSKTAAADGKTADPFLAVIPPVAQFEADYTFSTIDLINDNNAATTHHVNLVIKSADKAGLLFDGQPLPSNTDWHAVPGTTYEATDLTFSAGTHTASHASPIATFGLFSYGYTAYEAYGYPGGLRLGQISAPCSVTPMWQNDRVDNDCDGRVDEELLNGVDDDGDGLIDEDIASTCRDTDVVFVVDRSSSIGLSNFNLAKQYIVDTLQCFSDVGARVGVGYTMFDCVPETILNLGKYTSDDTALPGIIHYQMKFGGLSRISLAIRHMKSTSDFRDGSVRAAVILTDGYPQSDSNGQTTGDYVADADAARNAGIELYSVAIGRNGQVDDSALQAIAGSGANVFDSSDPCALASRILEALSCA</sequence>
<dbReference type="PROSITE" id="PS50234">
    <property type="entry name" value="VWFA"/>
    <property type="match status" value="1"/>
</dbReference>
<dbReference type="PANTHER" id="PTHR46534">
    <property type="entry name" value="IGGFC_BINDING DOMAIN-CONTAINING PROTEIN"/>
    <property type="match status" value="1"/>
</dbReference>
<dbReference type="InterPro" id="IPR002035">
    <property type="entry name" value="VWF_A"/>
</dbReference>
<evidence type="ECO:0000313" key="3">
    <source>
        <dbReference type="EMBL" id="CAH1256703.1"/>
    </source>
</evidence>
<evidence type="ECO:0000256" key="1">
    <source>
        <dbReference type="SAM" id="SignalP"/>
    </source>
</evidence>
<dbReference type="InterPro" id="IPR036465">
    <property type="entry name" value="vWFA_dom_sf"/>
</dbReference>
<accession>A0A8J9ZJS4</accession>
<dbReference type="PANTHER" id="PTHR46534:SF1">
    <property type="entry name" value="IGGFC-BINDING PROTEIN N-TERMINAL DOMAIN-CONTAINING PROTEIN"/>
    <property type="match status" value="1"/>
</dbReference>
<protein>
    <submittedName>
        <fullName evidence="3">FCGBP protein</fullName>
    </submittedName>
</protein>
<feature type="domain" description="VWFA" evidence="2">
    <location>
        <begin position="481"/>
        <end position="659"/>
    </location>
</feature>
<dbReference type="InterPro" id="IPR035234">
    <property type="entry name" value="IgGFc-bd_N"/>
</dbReference>
<keyword evidence="1" id="KW-0732">Signal</keyword>
<dbReference type="Pfam" id="PF17517">
    <property type="entry name" value="IgGFc_binding"/>
    <property type="match status" value="1"/>
</dbReference>
<dbReference type="SMART" id="SM00327">
    <property type="entry name" value="VWA"/>
    <property type="match status" value="1"/>
</dbReference>
<reference evidence="3" key="1">
    <citation type="submission" date="2022-01" db="EMBL/GenBank/DDBJ databases">
        <authorList>
            <person name="Braso-Vives M."/>
        </authorList>
    </citation>
    <scope>NUCLEOTIDE SEQUENCE</scope>
</reference>
<dbReference type="SUPFAM" id="SSF53300">
    <property type="entry name" value="vWA-like"/>
    <property type="match status" value="1"/>
</dbReference>
<feature type="signal peptide" evidence="1">
    <location>
        <begin position="1"/>
        <end position="20"/>
    </location>
</feature>
<organism evidence="3 4">
    <name type="scientific">Branchiostoma lanceolatum</name>
    <name type="common">Common lancelet</name>
    <name type="synonym">Amphioxus lanceolatum</name>
    <dbReference type="NCBI Taxonomy" id="7740"/>
    <lineage>
        <taxon>Eukaryota</taxon>
        <taxon>Metazoa</taxon>
        <taxon>Chordata</taxon>
        <taxon>Cephalochordata</taxon>
        <taxon>Leptocardii</taxon>
        <taxon>Amphioxiformes</taxon>
        <taxon>Branchiostomatidae</taxon>
        <taxon>Branchiostoma</taxon>
    </lineage>
</organism>
<dbReference type="AlphaFoldDB" id="A0A8J9ZJS4"/>
<dbReference type="PRINTS" id="PR00453">
    <property type="entry name" value="VWFADOMAIN"/>
</dbReference>
<dbReference type="Proteomes" id="UP000838412">
    <property type="component" value="Chromosome 3"/>
</dbReference>
<name>A0A8J9ZJS4_BRALA</name>
<proteinExistence type="predicted"/>
<evidence type="ECO:0000313" key="4">
    <source>
        <dbReference type="Proteomes" id="UP000838412"/>
    </source>
</evidence>
<keyword evidence="4" id="KW-1185">Reference proteome</keyword>
<dbReference type="Pfam" id="PF00092">
    <property type="entry name" value="VWA"/>
    <property type="match status" value="1"/>
</dbReference>
<dbReference type="OrthoDB" id="10005154at2759"/>